<dbReference type="Pfam" id="PF00591">
    <property type="entry name" value="Glycos_transf_3"/>
    <property type="match status" value="1"/>
</dbReference>
<keyword evidence="4 9" id="KW-0808">Transferase</keyword>
<dbReference type="InterPro" id="IPR036320">
    <property type="entry name" value="Glycosyl_Trfase_fam3_N_dom_sf"/>
</dbReference>
<dbReference type="PANTHER" id="PTHR43285">
    <property type="entry name" value="ANTHRANILATE PHOSPHORIBOSYLTRANSFERASE"/>
    <property type="match status" value="1"/>
</dbReference>
<evidence type="ECO:0000256" key="3">
    <source>
        <dbReference type="ARBA" id="ARBA00022676"/>
    </source>
</evidence>
<comment type="caution">
    <text evidence="9">Lacks conserved residue(s) required for the propagation of feature annotation.</text>
</comment>
<dbReference type="NCBIfam" id="TIGR01245">
    <property type="entry name" value="trpD"/>
    <property type="match status" value="1"/>
</dbReference>
<keyword evidence="9" id="KW-0460">Magnesium</keyword>
<dbReference type="SUPFAM" id="SSF47648">
    <property type="entry name" value="Nucleoside phosphorylase/phosphoribosyltransferase N-terminal domain"/>
    <property type="match status" value="1"/>
</dbReference>
<evidence type="ECO:0000256" key="9">
    <source>
        <dbReference type="HAMAP-Rule" id="MF_00211"/>
    </source>
</evidence>
<dbReference type="UniPathway" id="UPA00035">
    <property type="reaction ID" value="UER00041"/>
</dbReference>
<evidence type="ECO:0000313" key="13">
    <source>
        <dbReference type="Proteomes" id="UP000051166"/>
    </source>
</evidence>
<keyword evidence="3 9" id="KW-0328">Glycosyltransferase</keyword>
<dbReference type="EC" id="2.4.2.18" evidence="9"/>
<dbReference type="RefSeq" id="WP_056961447.1">
    <property type="nucleotide sequence ID" value="NZ_AZFQ01000053.1"/>
</dbReference>
<sequence length="344" mass="36499">MIKEAVNKIVAHHDLTFEESKSILNEIMSGKTSDAETASLLTALAFKEPTINEIAGAATAMREHALAFPKVENVLEIVGTGGDKAGTFNISTTSALVAAATGTKVVKHGNRAASSKSGAADVLEALGLDIQEQPAVSYQSLQANNLAFLFAQEYHKSMKYVAPVRKQLGFRTLFNLLGPLVNPARPAYQLLGVYDEQLLEPLANVLKKMGVATAMVVHGRDGLDELTTAAETAVVELKEHKLTKYTITPAQFGLKQCSAADLLGGDPNENAQITRAVLQGQKGPKRDVVLLNTGAALHLAHPALSIQAGIELAAKTIDSGAALAELNKLIEFSRQNQSSQDVIA</sequence>
<evidence type="ECO:0000256" key="4">
    <source>
        <dbReference type="ARBA" id="ARBA00022679"/>
    </source>
</evidence>
<evidence type="ECO:0000256" key="6">
    <source>
        <dbReference type="ARBA" id="ARBA00023141"/>
    </source>
</evidence>
<feature type="binding site" evidence="9">
    <location>
        <position position="224"/>
    </location>
    <ligand>
        <name>Mg(2+)</name>
        <dbReference type="ChEBI" id="CHEBI:18420"/>
        <label>2</label>
    </ligand>
</feature>
<feature type="binding site" evidence="9">
    <location>
        <begin position="82"/>
        <end position="83"/>
    </location>
    <ligand>
        <name>5-phospho-alpha-D-ribose 1-diphosphate</name>
        <dbReference type="ChEBI" id="CHEBI:58017"/>
    </ligand>
</feature>
<accession>A0A0R1UVB1</accession>
<dbReference type="Pfam" id="PF02885">
    <property type="entry name" value="Glycos_trans_3N"/>
    <property type="match status" value="1"/>
</dbReference>
<dbReference type="OrthoDB" id="9806430at2"/>
<dbReference type="Gene3D" id="1.20.970.10">
    <property type="entry name" value="Transferase, Pyrimidine Nucleoside Phosphorylase, Chain C"/>
    <property type="match status" value="1"/>
</dbReference>
<evidence type="ECO:0000256" key="1">
    <source>
        <dbReference type="ARBA" id="ARBA00004907"/>
    </source>
</evidence>
<name>A0A0R1UVB1_9LACO</name>
<comment type="similarity">
    <text evidence="8">In the C-terminal section; belongs to the anthranilate phosphoribosyltransferase family.</text>
</comment>
<keyword evidence="9" id="KW-0479">Metal-binding</keyword>
<dbReference type="STRING" id="1423801.FD50_GL001670"/>
<feature type="binding site" evidence="9">
    <location>
        <position position="225"/>
    </location>
    <ligand>
        <name>Mg(2+)</name>
        <dbReference type="ChEBI" id="CHEBI:18420"/>
        <label>2</label>
    </ligand>
</feature>
<comment type="catalytic activity">
    <reaction evidence="7 9">
        <text>N-(5-phospho-beta-D-ribosyl)anthranilate + diphosphate = 5-phospho-alpha-D-ribose 1-diphosphate + anthranilate</text>
        <dbReference type="Rhea" id="RHEA:11768"/>
        <dbReference type="ChEBI" id="CHEBI:16567"/>
        <dbReference type="ChEBI" id="CHEBI:18277"/>
        <dbReference type="ChEBI" id="CHEBI:33019"/>
        <dbReference type="ChEBI" id="CHEBI:58017"/>
        <dbReference type="EC" id="2.4.2.18"/>
    </reaction>
</comment>
<organism evidence="12 13">
    <name type="scientific">Liquorilactobacillus satsumensis DSM 16230 = JCM 12392</name>
    <dbReference type="NCBI Taxonomy" id="1423801"/>
    <lineage>
        <taxon>Bacteria</taxon>
        <taxon>Bacillati</taxon>
        <taxon>Bacillota</taxon>
        <taxon>Bacilli</taxon>
        <taxon>Lactobacillales</taxon>
        <taxon>Lactobacillaceae</taxon>
        <taxon>Liquorilactobacillus</taxon>
    </lineage>
</organism>
<comment type="similarity">
    <text evidence="9">Belongs to the anthranilate phosphoribosyltransferase family.</text>
</comment>
<evidence type="ECO:0000256" key="7">
    <source>
        <dbReference type="ARBA" id="ARBA00052328"/>
    </source>
</evidence>
<comment type="caution">
    <text evidence="12">The sequence shown here is derived from an EMBL/GenBank/DDBJ whole genome shotgun (WGS) entry which is preliminary data.</text>
</comment>
<dbReference type="GO" id="GO:0000287">
    <property type="term" value="F:magnesium ion binding"/>
    <property type="evidence" value="ECO:0007669"/>
    <property type="project" value="UniProtKB-UniRule"/>
</dbReference>
<dbReference type="FunFam" id="3.40.1030.10:FF:000002">
    <property type="entry name" value="Anthranilate phosphoribosyltransferase"/>
    <property type="match status" value="1"/>
</dbReference>
<feature type="binding site" evidence="9">
    <location>
        <position position="79"/>
    </location>
    <ligand>
        <name>anthranilate</name>
        <dbReference type="ChEBI" id="CHEBI:16567"/>
        <label>1</label>
    </ligand>
</feature>
<dbReference type="GO" id="GO:0004048">
    <property type="term" value="F:anthranilate phosphoribosyltransferase activity"/>
    <property type="evidence" value="ECO:0007669"/>
    <property type="project" value="UniProtKB-UniRule"/>
</dbReference>
<protein>
    <recommendedName>
        <fullName evidence="9">Anthranilate phosphoribosyltransferase</fullName>
        <ecNumber evidence="9">2.4.2.18</ecNumber>
    </recommendedName>
</protein>
<keyword evidence="5 9" id="KW-0822">Tryptophan biosynthesis</keyword>
<dbReference type="GO" id="GO:0005829">
    <property type="term" value="C:cytosol"/>
    <property type="evidence" value="ECO:0007669"/>
    <property type="project" value="TreeGrafter"/>
</dbReference>
<feature type="binding site" evidence="9">
    <location>
        <position position="91"/>
    </location>
    <ligand>
        <name>Mg(2+)</name>
        <dbReference type="ChEBI" id="CHEBI:18420"/>
        <label>1</label>
    </ligand>
</feature>
<dbReference type="Gene3D" id="3.40.1030.10">
    <property type="entry name" value="Nucleoside phosphorylase/phosphoribosyltransferase catalytic domain"/>
    <property type="match status" value="1"/>
</dbReference>
<dbReference type="HAMAP" id="MF_00211">
    <property type="entry name" value="TrpD"/>
    <property type="match status" value="1"/>
</dbReference>
<gene>
    <name evidence="9" type="primary">trpD</name>
    <name evidence="12" type="ORF">FD50_GL001670</name>
</gene>
<dbReference type="GeneID" id="98308920"/>
<feature type="binding site" evidence="9">
    <location>
        <position position="225"/>
    </location>
    <ligand>
        <name>Mg(2+)</name>
        <dbReference type="ChEBI" id="CHEBI:18420"/>
        <label>1</label>
    </ligand>
</feature>
<dbReference type="InterPro" id="IPR000312">
    <property type="entry name" value="Glycosyl_Trfase_fam3"/>
</dbReference>
<dbReference type="AlphaFoldDB" id="A0A0R1UVB1"/>
<dbReference type="EMBL" id="AZFQ01000053">
    <property type="protein sequence ID" value="KRL97119.1"/>
    <property type="molecule type" value="Genomic_DNA"/>
</dbReference>
<dbReference type="Proteomes" id="UP000051166">
    <property type="component" value="Unassembled WGS sequence"/>
</dbReference>
<keyword evidence="2 9" id="KW-0028">Amino-acid biosynthesis</keyword>
<feature type="binding site" evidence="9">
    <location>
        <position position="110"/>
    </location>
    <ligand>
        <name>anthranilate</name>
        <dbReference type="ChEBI" id="CHEBI:16567"/>
        <label>1</label>
    </ligand>
</feature>
<evidence type="ECO:0000313" key="12">
    <source>
        <dbReference type="EMBL" id="KRL97119.1"/>
    </source>
</evidence>
<feature type="domain" description="Glycosyl transferase family 3 N-terminal" evidence="11">
    <location>
        <begin position="3"/>
        <end position="65"/>
    </location>
</feature>
<comment type="cofactor">
    <cofactor evidence="9">
        <name>Mg(2+)</name>
        <dbReference type="ChEBI" id="CHEBI:18420"/>
    </cofactor>
    <text evidence="9">Binds 2 magnesium ions per monomer.</text>
</comment>
<feature type="domain" description="Glycosyl transferase family 3" evidence="10">
    <location>
        <begin position="73"/>
        <end position="323"/>
    </location>
</feature>
<comment type="function">
    <text evidence="9">Catalyzes the transfer of the phosphoribosyl group of 5-phosphorylribose-1-pyrophosphate (PRPP) to anthranilate to yield N-(5'-phosphoribosyl)-anthranilate (PRA).</text>
</comment>
<evidence type="ECO:0000256" key="5">
    <source>
        <dbReference type="ARBA" id="ARBA00022822"/>
    </source>
</evidence>
<feature type="binding site" evidence="9">
    <location>
        <position position="119"/>
    </location>
    <ligand>
        <name>5-phospho-alpha-D-ribose 1-diphosphate</name>
        <dbReference type="ChEBI" id="CHEBI:58017"/>
    </ligand>
</feature>
<comment type="pathway">
    <text evidence="1 9">Amino-acid biosynthesis; L-tryptophan biosynthesis; L-tryptophan from chorismate: step 2/5.</text>
</comment>
<reference evidence="12 13" key="1">
    <citation type="journal article" date="2015" name="Genome Announc.">
        <title>Expanding the biotechnology potential of lactobacilli through comparative genomics of 213 strains and associated genera.</title>
        <authorList>
            <person name="Sun Z."/>
            <person name="Harris H.M."/>
            <person name="McCann A."/>
            <person name="Guo C."/>
            <person name="Argimon S."/>
            <person name="Zhang W."/>
            <person name="Yang X."/>
            <person name="Jeffery I.B."/>
            <person name="Cooney J.C."/>
            <person name="Kagawa T.F."/>
            <person name="Liu W."/>
            <person name="Song Y."/>
            <person name="Salvetti E."/>
            <person name="Wrobel A."/>
            <person name="Rasinkangas P."/>
            <person name="Parkhill J."/>
            <person name="Rea M.C."/>
            <person name="O'Sullivan O."/>
            <person name="Ritari J."/>
            <person name="Douillard F.P."/>
            <person name="Paul Ross R."/>
            <person name="Yang R."/>
            <person name="Briner A.E."/>
            <person name="Felis G.E."/>
            <person name="de Vos W.M."/>
            <person name="Barrangou R."/>
            <person name="Klaenhammer T.R."/>
            <person name="Caufield P.W."/>
            <person name="Cui Y."/>
            <person name="Zhang H."/>
            <person name="O'Toole P.W."/>
        </authorList>
    </citation>
    <scope>NUCLEOTIDE SEQUENCE [LARGE SCALE GENOMIC DNA]</scope>
    <source>
        <strain evidence="12 13">DSM 16230</strain>
    </source>
</reference>
<keyword evidence="13" id="KW-1185">Reference proteome</keyword>
<evidence type="ECO:0000256" key="8">
    <source>
        <dbReference type="ARBA" id="ARBA00061188"/>
    </source>
</evidence>
<dbReference type="PATRIC" id="fig|1423801.4.peg.1708"/>
<feature type="binding site" evidence="9">
    <location>
        <begin position="89"/>
        <end position="92"/>
    </location>
    <ligand>
        <name>5-phospho-alpha-D-ribose 1-diphosphate</name>
        <dbReference type="ChEBI" id="CHEBI:58017"/>
    </ligand>
</feature>
<dbReference type="InterPro" id="IPR017459">
    <property type="entry name" value="Glycosyl_Trfase_fam3_N_dom"/>
</dbReference>
<feature type="binding site" evidence="9">
    <location>
        <position position="165"/>
    </location>
    <ligand>
        <name>anthranilate</name>
        <dbReference type="ChEBI" id="CHEBI:16567"/>
        <label>2</label>
    </ligand>
</feature>
<feature type="binding site" evidence="9">
    <location>
        <begin position="107"/>
        <end position="115"/>
    </location>
    <ligand>
        <name>5-phospho-alpha-D-ribose 1-diphosphate</name>
        <dbReference type="ChEBI" id="CHEBI:58017"/>
    </ligand>
</feature>
<proteinExistence type="inferred from homology"/>
<evidence type="ECO:0000256" key="2">
    <source>
        <dbReference type="ARBA" id="ARBA00022605"/>
    </source>
</evidence>
<dbReference type="GO" id="GO:0000162">
    <property type="term" value="P:L-tryptophan biosynthetic process"/>
    <property type="evidence" value="ECO:0007669"/>
    <property type="project" value="UniProtKB-UniRule"/>
</dbReference>
<evidence type="ECO:0000259" key="10">
    <source>
        <dbReference type="Pfam" id="PF00591"/>
    </source>
</evidence>
<feature type="binding site" evidence="9">
    <location>
        <position position="79"/>
    </location>
    <ligand>
        <name>5-phospho-alpha-D-ribose 1-diphosphate</name>
        <dbReference type="ChEBI" id="CHEBI:58017"/>
    </ligand>
</feature>
<dbReference type="SUPFAM" id="SSF52418">
    <property type="entry name" value="Nucleoside phosphorylase/phosphoribosyltransferase catalytic domain"/>
    <property type="match status" value="1"/>
</dbReference>
<dbReference type="InterPro" id="IPR035902">
    <property type="entry name" value="Nuc_phospho_transferase"/>
</dbReference>
<dbReference type="PANTHER" id="PTHR43285:SF2">
    <property type="entry name" value="ANTHRANILATE PHOSPHORIBOSYLTRANSFERASE"/>
    <property type="match status" value="1"/>
</dbReference>
<keyword evidence="6 9" id="KW-0057">Aromatic amino acid biosynthesis</keyword>
<evidence type="ECO:0000259" key="11">
    <source>
        <dbReference type="Pfam" id="PF02885"/>
    </source>
</evidence>
<comment type="subunit">
    <text evidence="9">Homodimer.</text>
</comment>
<feature type="binding site" evidence="9">
    <location>
        <position position="87"/>
    </location>
    <ligand>
        <name>5-phospho-alpha-D-ribose 1-diphosphate</name>
        <dbReference type="ChEBI" id="CHEBI:58017"/>
    </ligand>
</feature>
<dbReference type="InterPro" id="IPR005940">
    <property type="entry name" value="Anthranilate_Pribosyl_Tfrase"/>
</dbReference>